<organism evidence="8 9">
    <name type="scientific">Onychostoma macrolepis</name>
    <dbReference type="NCBI Taxonomy" id="369639"/>
    <lineage>
        <taxon>Eukaryota</taxon>
        <taxon>Metazoa</taxon>
        <taxon>Chordata</taxon>
        <taxon>Craniata</taxon>
        <taxon>Vertebrata</taxon>
        <taxon>Euteleostomi</taxon>
        <taxon>Actinopterygii</taxon>
        <taxon>Neopterygii</taxon>
        <taxon>Teleostei</taxon>
        <taxon>Ostariophysi</taxon>
        <taxon>Cypriniformes</taxon>
        <taxon>Cyprinidae</taxon>
        <taxon>Acrossocheilinae</taxon>
        <taxon>Onychostoma</taxon>
    </lineage>
</organism>
<evidence type="ECO:0000256" key="1">
    <source>
        <dbReference type="ARBA" id="ARBA00004141"/>
    </source>
</evidence>
<dbReference type="InterPro" id="IPR030417">
    <property type="entry name" value="MS4A"/>
</dbReference>
<evidence type="ECO:0000313" key="8">
    <source>
        <dbReference type="EMBL" id="KAF4114091.1"/>
    </source>
</evidence>
<dbReference type="AlphaFoldDB" id="A0A7J6D4E1"/>
<name>A0A7J6D4E1_9TELE</name>
<reference evidence="8 9" key="1">
    <citation type="submission" date="2020-04" db="EMBL/GenBank/DDBJ databases">
        <title>Chromosome-level genome assembly of a cyprinid fish Onychostoma macrolepis by integration of Nanopore Sequencing, Bionano and Hi-C technology.</title>
        <authorList>
            <person name="Wang D."/>
        </authorList>
    </citation>
    <scope>NUCLEOTIDE SEQUENCE [LARGE SCALE GENOMIC DNA]</scope>
    <source>
        <strain evidence="8">SWU-2019</strain>
        <tissue evidence="8">Muscle</tissue>
    </source>
</reference>
<comment type="subcellular location">
    <subcellularLocation>
        <location evidence="1">Membrane</location>
        <topology evidence="1">Multi-pass membrane protein</topology>
    </subcellularLocation>
</comment>
<comment type="similarity">
    <text evidence="2">Belongs to the MS4A family.</text>
</comment>
<feature type="transmembrane region" description="Helical" evidence="6">
    <location>
        <begin position="209"/>
        <end position="230"/>
    </location>
</feature>
<dbReference type="InterPro" id="IPR011029">
    <property type="entry name" value="DEATH-like_dom_sf"/>
</dbReference>
<gene>
    <name evidence="8" type="ORF">G5714_004314</name>
</gene>
<evidence type="ECO:0000256" key="4">
    <source>
        <dbReference type="ARBA" id="ARBA00022989"/>
    </source>
</evidence>
<evidence type="ECO:0000256" key="3">
    <source>
        <dbReference type="ARBA" id="ARBA00022692"/>
    </source>
</evidence>
<evidence type="ECO:0000256" key="2">
    <source>
        <dbReference type="ARBA" id="ARBA00009565"/>
    </source>
</evidence>
<dbReference type="SUPFAM" id="SSF47986">
    <property type="entry name" value="DEATH domain"/>
    <property type="match status" value="1"/>
</dbReference>
<dbReference type="Pfam" id="PF02758">
    <property type="entry name" value="PYRIN"/>
    <property type="match status" value="1"/>
</dbReference>
<dbReference type="CDD" id="cd08321">
    <property type="entry name" value="Pyrin_ASC-like"/>
    <property type="match status" value="1"/>
</dbReference>
<dbReference type="EMBL" id="JAAMOB010000004">
    <property type="protein sequence ID" value="KAF4114091.1"/>
    <property type="molecule type" value="Genomic_DNA"/>
</dbReference>
<dbReference type="PANTHER" id="PTHR23320">
    <property type="entry name" value="MEMBRANE-SPANNING 4-DOMAINS SUBFAMILY A MS4A -RELATED"/>
    <property type="match status" value="1"/>
</dbReference>
<keyword evidence="5 6" id="KW-0472">Membrane</keyword>
<keyword evidence="9" id="KW-1185">Reference proteome</keyword>
<keyword evidence="4 6" id="KW-1133">Transmembrane helix</keyword>
<evidence type="ECO:0000256" key="5">
    <source>
        <dbReference type="ARBA" id="ARBA00023136"/>
    </source>
</evidence>
<dbReference type="PANTHER" id="PTHR23320:SF128">
    <property type="entry name" value="MEMBRANE-SPANNING 4-DOMAINS SUBFAMILY A MEMBER 4A"/>
    <property type="match status" value="1"/>
</dbReference>
<feature type="transmembrane region" description="Helical" evidence="6">
    <location>
        <begin position="181"/>
        <end position="203"/>
    </location>
</feature>
<dbReference type="SMART" id="SM01289">
    <property type="entry name" value="PYRIN"/>
    <property type="match status" value="1"/>
</dbReference>
<dbReference type="InterPro" id="IPR004020">
    <property type="entry name" value="DAPIN"/>
</dbReference>
<dbReference type="Proteomes" id="UP000579812">
    <property type="component" value="Unassembled WGS sequence"/>
</dbReference>
<dbReference type="Pfam" id="PF04103">
    <property type="entry name" value="CD20"/>
    <property type="match status" value="1"/>
</dbReference>
<protein>
    <recommendedName>
        <fullName evidence="7">Pyrin domain-containing protein</fullName>
    </recommendedName>
</protein>
<feature type="domain" description="Pyrin" evidence="7">
    <location>
        <begin position="1"/>
        <end position="86"/>
    </location>
</feature>
<dbReference type="GO" id="GO:0016020">
    <property type="term" value="C:membrane"/>
    <property type="evidence" value="ECO:0007669"/>
    <property type="project" value="UniProtKB-SubCell"/>
</dbReference>
<comment type="caution">
    <text evidence="8">The sequence shown here is derived from an EMBL/GenBank/DDBJ whole genome shotgun (WGS) entry which is preliminary data.</text>
</comment>
<feature type="transmembrane region" description="Helical" evidence="6">
    <location>
        <begin position="242"/>
        <end position="268"/>
    </location>
</feature>
<dbReference type="PROSITE" id="PS50824">
    <property type="entry name" value="DAPIN"/>
    <property type="match status" value="1"/>
</dbReference>
<evidence type="ECO:0000313" key="9">
    <source>
        <dbReference type="Proteomes" id="UP000579812"/>
    </source>
</evidence>
<feature type="transmembrane region" description="Helical" evidence="6">
    <location>
        <begin position="299"/>
        <end position="318"/>
    </location>
</feature>
<sequence>MVSVKDLLVDSLKELVEADLKEFKWHLENDHGCITKSEMENAGRLKTVDKMVACFGPEKAVKTAVCILKKIQQNHLAEELENKYKQIDTTEKTLIYCLLQVIRCSRDSSGQDLTCRSNSDPETRMLTAVPMNSFAIQLQPPIKTTPAGTGSNAPVPVYGEPIAGLSRLHGFRIFLKGQPKALGTVQIMIGLMTLLLGIVSTVYGGSNFVFIGIPYWGSTIYIIAGSLCIAAENSKLNSPSSFCLVASSLGANIFSALTAGAALVLISLDLALGSFKTYQQLNHYHDYCGYRDVTGQHEILFKGISGVLLLFTFLQFIISIRLLAFACKVSCCCCPPQIPDTSI</sequence>
<evidence type="ECO:0000259" key="7">
    <source>
        <dbReference type="PROSITE" id="PS50824"/>
    </source>
</evidence>
<dbReference type="InterPro" id="IPR007237">
    <property type="entry name" value="CD20-like"/>
</dbReference>
<proteinExistence type="inferred from homology"/>
<accession>A0A7J6D4E1</accession>
<keyword evidence="3 6" id="KW-0812">Transmembrane</keyword>
<evidence type="ECO:0000256" key="6">
    <source>
        <dbReference type="SAM" id="Phobius"/>
    </source>
</evidence>
<dbReference type="Gene3D" id="1.10.533.10">
    <property type="entry name" value="Death Domain, Fas"/>
    <property type="match status" value="1"/>
</dbReference>